<dbReference type="Proteomes" id="UP000527355">
    <property type="component" value="Unassembled WGS sequence"/>
</dbReference>
<dbReference type="AlphaFoldDB" id="A0A7J7SC34"/>
<proteinExistence type="predicted"/>
<evidence type="ECO:0000313" key="1">
    <source>
        <dbReference type="EMBL" id="KAF6285970.1"/>
    </source>
</evidence>
<gene>
    <name evidence="1" type="ORF">mMyoMyo1_009526</name>
</gene>
<accession>A0A7J7SC34</accession>
<reference evidence="1 2" key="1">
    <citation type="journal article" date="2020" name="Nature">
        <title>Six reference-quality genomes reveal evolution of bat adaptations.</title>
        <authorList>
            <person name="Jebb D."/>
            <person name="Huang Z."/>
            <person name="Pippel M."/>
            <person name="Hughes G.M."/>
            <person name="Lavrichenko K."/>
            <person name="Devanna P."/>
            <person name="Winkler S."/>
            <person name="Jermiin L.S."/>
            <person name="Skirmuntt E.C."/>
            <person name="Katzourakis A."/>
            <person name="Burkitt-Gray L."/>
            <person name="Ray D.A."/>
            <person name="Sullivan K.A.M."/>
            <person name="Roscito J.G."/>
            <person name="Kirilenko B.M."/>
            <person name="Davalos L.M."/>
            <person name="Corthals A.P."/>
            <person name="Power M.L."/>
            <person name="Jones G."/>
            <person name="Ransome R.D."/>
            <person name="Dechmann D.K.N."/>
            <person name="Locatelli A.G."/>
            <person name="Puechmaille S.J."/>
            <person name="Fedrigo O."/>
            <person name="Jarvis E.D."/>
            <person name="Hiller M."/>
            <person name="Vernes S.C."/>
            <person name="Myers E.W."/>
            <person name="Teeling E.C."/>
        </authorList>
    </citation>
    <scope>NUCLEOTIDE SEQUENCE [LARGE SCALE GENOMIC DNA]</scope>
    <source>
        <strain evidence="1">MMyoMyo1</strain>
        <tissue evidence="1">Flight muscle</tissue>
    </source>
</reference>
<name>A0A7J7SC34_MYOMY</name>
<protein>
    <submittedName>
        <fullName evidence="1">Uncharacterized protein</fullName>
    </submittedName>
</protein>
<dbReference type="EMBL" id="JABWUV010000019">
    <property type="protein sequence ID" value="KAF6285970.1"/>
    <property type="molecule type" value="Genomic_DNA"/>
</dbReference>
<organism evidence="1 2">
    <name type="scientific">Myotis myotis</name>
    <name type="common">Greater mouse-eared bat</name>
    <name type="synonym">Vespertilio myotis</name>
    <dbReference type="NCBI Taxonomy" id="51298"/>
    <lineage>
        <taxon>Eukaryota</taxon>
        <taxon>Metazoa</taxon>
        <taxon>Chordata</taxon>
        <taxon>Craniata</taxon>
        <taxon>Vertebrata</taxon>
        <taxon>Euteleostomi</taxon>
        <taxon>Mammalia</taxon>
        <taxon>Eutheria</taxon>
        <taxon>Laurasiatheria</taxon>
        <taxon>Chiroptera</taxon>
        <taxon>Yangochiroptera</taxon>
        <taxon>Vespertilionidae</taxon>
        <taxon>Myotis</taxon>
    </lineage>
</organism>
<sequence length="161" mass="17494">MAKASFLPAYRMKEVGLLEPKNLGRIILDKVPGMGRGTKCRRRSLGLGGWRLAPGGFCLTSVIPLPLSTPLGMHVPVTGVKWLYLLCPFVLIFGREVKGLTVCGTETRSGGTFTMPSCAEQLDRLRNVTLGLRGGLLLWRSDSLPPTLPVPRPRSGRPASR</sequence>
<evidence type="ECO:0000313" key="2">
    <source>
        <dbReference type="Proteomes" id="UP000527355"/>
    </source>
</evidence>
<comment type="caution">
    <text evidence="1">The sequence shown here is derived from an EMBL/GenBank/DDBJ whole genome shotgun (WGS) entry which is preliminary data.</text>
</comment>
<keyword evidence="2" id="KW-1185">Reference proteome</keyword>